<gene>
    <name evidence="2" type="ORF">Slin15195_G119750</name>
</gene>
<keyword evidence="3" id="KW-1185">Reference proteome</keyword>
<evidence type="ECO:0000256" key="1">
    <source>
        <dbReference type="SAM" id="MobiDB-lite"/>
    </source>
</evidence>
<dbReference type="InterPro" id="IPR011333">
    <property type="entry name" value="SKP1/BTB/POZ_sf"/>
</dbReference>
<reference evidence="2" key="1">
    <citation type="submission" date="2022-06" db="EMBL/GenBank/DDBJ databases">
        <title>Complete genome sequences of two strains of the flax pathogen Septoria linicola.</title>
        <authorList>
            <person name="Lapalu N."/>
            <person name="Simon A."/>
            <person name="Demenou B."/>
            <person name="Paumier D."/>
            <person name="Guillot M.-P."/>
            <person name="Gout L."/>
            <person name="Valade R."/>
        </authorList>
    </citation>
    <scope>NUCLEOTIDE SEQUENCE</scope>
    <source>
        <strain evidence="2">SE15195</strain>
    </source>
</reference>
<dbReference type="EMBL" id="CP099428">
    <property type="protein sequence ID" value="USW58656.1"/>
    <property type="molecule type" value="Genomic_DNA"/>
</dbReference>
<proteinExistence type="predicted"/>
<organism evidence="2 3">
    <name type="scientific">Septoria linicola</name>
    <dbReference type="NCBI Taxonomy" id="215465"/>
    <lineage>
        <taxon>Eukaryota</taxon>
        <taxon>Fungi</taxon>
        <taxon>Dikarya</taxon>
        <taxon>Ascomycota</taxon>
        <taxon>Pezizomycotina</taxon>
        <taxon>Dothideomycetes</taxon>
        <taxon>Dothideomycetidae</taxon>
        <taxon>Mycosphaerellales</taxon>
        <taxon>Mycosphaerellaceae</taxon>
        <taxon>Septoria</taxon>
    </lineage>
</organism>
<feature type="compositionally biased region" description="Polar residues" evidence="1">
    <location>
        <begin position="1"/>
        <end position="22"/>
    </location>
</feature>
<evidence type="ECO:0000313" key="3">
    <source>
        <dbReference type="Proteomes" id="UP001056384"/>
    </source>
</evidence>
<evidence type="ECO:0000313" key="2">
    <source>
        <dbReference type="EMBL" id="USW58656.1"/>
    </source>
</evidence>
<feature type="compositionally biased region" description="Basic and acidic residues" evidence="1">
    <location>
        <begin position="24"/>
        <end position="36"/>
    </location>
</feature>
<dbReference type="Gene3D" id="3.30.710.10">
    <property type="entry name" value="Potassium Channel Kv1.1, Chain A"/>
    <property type="match status" value="1"/>
</dbReference>
<name>A0A9Q9B7T9_9PEZI</name>
<sequence length="324" mass="36599">MSIEASQHSVRQLPTHSDTFLNHRTLDPQTRPDKNSKMSSLTHHPIINGQVPEMDIDSLCEPTMKMFRGSLSETSTHFAMLKETPVWAFKTFIGWLYTQRLALSVSDHALTLREASHARFMEQEPTQAANPRLWPYKTLFDLYILGDKYVLPAFCDLIVETIQLKMSATSYLPAATDLLHLTTNTPPPTSSFNCFNREIRIADPEALSTYSEEAVFDFEDALWTAANERQAVKLCQNCGINACTLDNKQPCNQHDAAWDQIDTTAVWCQFHEHQSAAEATVCKHRVPAGLDAIMGPQKFLNAMEATENLFEVAGYHRESRDFGT</sequence>
<protein>
    <submittedName>
        <fullName evidence="2">SKP1/BTB/POZ domain superfamily protein</fullName>
    </submittedName>
</protein>
<accession>A0A9Q9B7T9</accession>
<dbReference type="AlphaFoldDB" id="A0A9Q9B7T9"/>
<dbReference type="Proteomes" id="UP001056384">
    <property type="component" value="Chromosome 11"/>
</dbReference>
<feature type="region of interest" description="Disordered" evidence="1">
    <location>
        <begin position="1"/>
        <end position="41"/>
    </location>
</feature>